<dbReference type="Proteomes" id="UP000183557">
    <property type="component" value="Unassembled WGS sequence"/>
</dbReference>
<name>A0A1I3WF71_HALDA</name>
<keyword evidence="1" id="KW-0812">Transmembrane</keyword>
<keyword evidence="3" id="KW-1185">Reference proteome</keyword>
<organism evidence="2 3">
    <name type="scientific">Halobacillus dabanensis</name>
    <dbReference type="NCBI Taxonomy" id="240302"/>
    <lineage>
        <taxon>Bacteria</taxon>
        <taxon>Bacillati</taxon>
        <taxon>Bacillota</taxon>
        <taxon>Bacilli</taxon>
        <taxon>Bacillales</taxon>
        <taxon>Bacillaceae</taxon>
        <taxon>Halobacillus</taxon>
    </lineage>
</organism>
<feature type="transmembrane region" description="Helical" evidence="1">
    <location>
        <begin position="61"/>
        <end position="81"/>
    </location>
</feature>
<evidence type="ECO:0000313" key="2">
    <source>
        <dbReference type="EMBL" id="SFK05457.1"/>
    </source>
</evidence>
<evidence type="ECO:0000256" key="1">
    <source>
        <dbReference type="SAM" id="Phobius"/>
    </source>
</evidence>
<keyword evidence="1" id="KW-0472">Membrane</keyword>
<evidence type="ECO:0000313" key="3">
    <source>
        <dbReference type="Proteomes" id="UP000183557"/>
    </source>
</evidence>
<proteinExistence type="predicted"/>
<accession>A0A1I3WF71</accession>
<sequence length="93" mass="11069">MKKDIQKECLADSKLRSAIFVYIGIFYLMYGHRGTIYIGHWKTEYPILVSLSLAHRTIERFFFFQIFSNGAYMFSVVERSYNQIDVEKINKIE</sequence>
<protein>
    <submittedName>
        <fullName evidence="2">Uncharacterized protein</fullName>
    </submittedName>
</protein>
<dbReference type="EMBL" id="FOSB01000006">
    <property type="protein sequence ID" value="SFK05457.1"/>
    <property type="molecule type" value="Genomic_DNA"/>
</dbReference>
<feature type="transmembrane region" description="Helical" evidence="1">
    <location>
        <begin position="20"/>
        <end position="41"/>
    </location>
</feature>
<reference evidence="3" key="1">
    <citation type="submission" date="2016-10" db="EMBL/GenBank/DDBJ databases">
        <authorList>
            <person name="Varghese N."/>
            <person name="Submissions S."/>
        </authorList>
    </citation>
    <scope>NUCLEOTIDE SEQUENCE [LARGE SCALE GENOMIC DNA]</scope>
    <source>
        <strain evidence="3">CGMCC 1.3704</strain>
    </source>
</reference>
<dbReference type="AlphaFoldDB" id="A0A1I3WF71"/>
<gene>
    <name evidence="2" type="ORF">SAMN04487936_106326</name>
</gene>
<keyword evidence="1" id="KW-1133">Transmembrane helix</keyword>